<dbReference type="EMBL" id="CAESGF010000016">
    <property type="protein sequence ID" value="CAB4364615.1"/>
    <property type="molecule type" value="Genomic_DNA"/>
</dbReference>
<dbReference type="Pfam" id="PF17479">
    <property type="entry name" value="DUF3048_C"/>
    <property type="match status" value="1"/>
</dbReference>
<proteinExistence type="predicted"/>
<accession>A0A6J6A8Y2</accession>
<feature type="domain" description="DUF3048" evidence="1">
    <location>
        <begin position="90"/>
        <end position="190"/>
    </location>
</feature>
<dbReference type="Gene3D" id="3.50.90.10">
    <property type="entry name" value="YerB-like"/>
    <property type="match status" value="1"/>
</dbReference>
<evidence type="ECO:0000313" key="2">
    <source>
        <dbReference type="EMBL" id="CAB4364615.1"/>
    </source>
</evidence>
<reference evidence="2" key="1">
    <citation type="submission" date="2020-05" db="EMBL/GenBank/DDBJ databases">
        <authorList>
            <person name="Chiriac C."/>
            <person name="Salcher M."/>
            <person name="Ghai R."/>
            <person name="Kavagutti S V."/>
        </authorList>
    </citation>
    <scope>NUCLEOTIDE SEQUENCE</scope>
</reference>
<dbReference type="AlphaFoldDB" id="A0A6J6A8Y2"/>
<name>A0A6J6A8Y2_9ZZZZ</name>
<protein>
    <submittedName>
        <fullName evidence="2">Unannotated protein</fullName>
    </submittedName>
</protein>
<gene>
    <name evidence="2" type="ORF">UFOPK4189_02373</name>
</gene>
<sequence>MLAWAGGNAFVTKDIVDSELINMSQTYCNKACMRVDFTKAPYNLYFDITKAWEKMPEGGKTPPQQFQYRTMAAALAGSAATGVDMTIDSYKIGWTWNDSTKQYERTQNKKADTERNGDRVTTENVLILKMVYKFSVGSPAAQSVGSGEAFLFTGGNMVHGTWSRADNHDVYTLTADDGSTFLLTPGRTFVELPRKEDIVTPK</sequence>
<dbReference type="InterPro" id="IPR023158">
    <property type="entry name" value="YerB-like_sf"/>
</dbReference>
<dbReference type="SUPFAM" id="SSF159774">
    <property type="entry name" value="YerB-like"/>
    <property type="match status" value="1"/>
</dbReference>
<organism evidence="2">
    <name type="scientific">freshwater metagenome</name>
    <dbReference type="NCBI Taxonomy" id="449393"/>
    <lineage>
        <taxon>unclassified sequences</taxon>
        <taxon>metagenomes</taxon>
        <taxon>ecological metagenomes</taxon>
    </lineage>
</organism>
<dbReference type="InterPro" id="IPR035328">
    <property type="entry name" value="DUF3048_C"/>
</dbReference>
<evidence type="ECO:0000259" key="1">
    <source>
        <dbReference type="Pfam" id="PF17479"/>
    </source>
</evidence>